<feature type="transmembrane region" description="Helical" evidence="9">
    <location>
        <begin position="486"/>
        <end position="508"/>
    </location>
</feature>
<dbReference type="GeneID" id="25974661"/>
<dbReference type="AlphaFoldDB" id="F0XDA6"/>
<dbReference type="Proteomes" id="UP000007796">
    <property type="component" value="Unassembled WGS sequence"/>
</dbReference>
<gene>
    <name evidence="11" type="ORF">CMQ_1749</name>
</gene>
<evidence type="ECO:0000256" key="9">
    <source>
        <dbReference type="SAM" id="Phobius"/>
    </source>
</evidence>
<feature type="compositionally biased region" description="Acidic residues" evidence="8">
    <location>
        <begin position="273"/>
        <end position="282"/>
    </location>
</feature>
<evidence type="ECO:0000256" key="6">
    <source>
        <dbReference type="ARBA" id="ARBA00022989"/>
    </source>
</evidence>
<dbReference type="EMBL" id="GL629765">
    <property type="protein sequence ID" value="EFX04821.1"/>
    <property type="molecule type" value="Genomic_DNA"/>
</dbReference>
<proteinExistence type="inferred from homology"/>
<comment type="similarity">
    <text evidence="3">Belongs to the TPT transporter family. SLC35D subfamily.</text>
</comment>
<feature type="transmembrane region" description="Helical" evidence="9">
    <location>
        <begin position="193"/>
        <end position="213"/>
    </location>
</feature>
<dbReference type="InParanoid" id="F0XDA6"/>
<comment type="subunit">
    <text evidence="4">Homooligomer.</text>
</comment>
<feature type="transmembrane region" description="Helical" evidence="9">
    <location>
        <begin position="225"/>
        <end position="250"/>
    </location>
</feature>
<feature type="region of interest" description="Disordered" evidence="8">
    <location>
        <begin position="543"/>
        <end position="562"/>
    </location>
</feature>
<dbReference type="PANTHER" id="PTHR11132">
    <property type="entry name" value="SOLUTE CARRIER FAMILY 35"/>
    <property type="match status" value="1"/>
</dbReference>
<dbReference type="Pfam" id="PF03151">
    <property type="entry name" value="TPT"/>
    <property type="match status" value="1"/>
</dbReference>
<evidence type="ECO:0000256" key="1">
    <source>
        <dbReference type="ARBA" id="ARBA00003420"/>
    </source>
</evidence>
<feature type="region of interest" description="Disordered" evidence="8">
    <location>
        <begin position="567"/>
        <end position="614"/>
    </location>
</feature>
<evidence type="ECO:0000256" key="7">
    <source>
        <dbReference type="ARBA" id="ARBA00023136"/>
    </source>
</evidence>
<organism evidence="12">
    <name type="scientific">Grosmannia clavigera (strain kw1407 / UAMH 11150)</name>
    <name type="common">Blue stain fungus</name>
    <name type="synonym">Graphiocladiella clavigera</name>
    <dbReference type="NCBI Taxonomy" id="655863"/>
    <lineage>
        <taxon>Eukaryota</taxon>
        <taxon>Fungi</taxon>
        <taxon>Dikarya</taxon>
        <taxon>Ascomycota</taxon>
        <taxon>Pezizomycotina</taxon>
        <taxon>Sordariomycetes</taxon>
        <taxon>Sordariomycetidae</taxon>
        <taxon>Ophiostomatales</taxon>
        <taxon>Ophiostomataceae</taxon>
        <taxon>Leptographium</taxon>
    </lineage>
</organism>
<evidence type="ECO:0000256" key="5">
    <source>
        <dbReference type="ARBA" id="ARBA00022692"/>
    </source>
</evidence>
<feature type="transmembrane region" description="Helical" evidence="9">
    <location>
        <begin position="382"/>
        <end position="407"/>
    </location>
</feature>
<evidence type="ECO:0000313" key="12">
    <source>
        <dbReference type="Proteomes" id="UP000007796"/>
    </source>
</evidence>
<evidence type="ECO:0000259" key="10">
    <source>
        <dbReference type="Pfam" id="PF03151"/>
    </source>
</evidence>
<dbReference type="RefSeq" id="XP_014174303.1">
    <property type="nucleotide sequence ID" value="XM_014318828.1"/>
</dbReference>
<keyword evidence="5 9" id="KW-0812">Transmembrane</keyword>
<feature type="region of interest" description="Disordered" evidence="8">
    <location>
        <begin position="256"/>
        <end position="289"/>
    </location>
</feature>
<comment type="function">
    <text evidence="1">Involved in the import of GDP-mannose from the cytoplasm into the Golgi lumen.</text>
</comment>
<protein>
    <recommendedName>
        <fullName evidence="10">Sugar phosphate transporter domain-containing protein</fullName>
    </recommendedName>
</protein>
<dbReference type="HOGENOM" id="CLU_022332_4_0_1"/>
<dbReference type="InterPro" id="IPR050186">
    <property type="entry name" value="TPT_transporter"/>
</dbReference>
<dbReference type="eggNOG" id="KOG1443">
    <property type="taxonomic scope" value="Eukaryota"/>
</dbReference>
<reference evidence="11 12" key="1">
    <citation type="journal article" date="2011" name="Proc. Natl. Acad. Sci. U.S.A.">
        <title>Genome and transcriptome analyses of the mountain pine beetle-fungal symbiont Grosmannia clavigera, a lodgepole pine pathogen.</title>
        <authorList>
            <person name="DiGuistini S."/>
            <person name="Wang Y."/>
            <person name="Liao N.Y."/>
            <person name="Taylor G."/>
            <person name="Tanguay P."/>
            <person name="Feau N."/>
            <person name="Henrissat B."/>
            <person name="Chan S.K."/>
            <person name="Hesse-Orce U."/>
            <person name="Alamouti S.M."/>
            <person name="Tsui C.K.M."/>
            <person name="Docking R.T."/>
            <person name="Levasseur A."/>
            <person name="Haridas S."/>
            <person name="Robertson G."/>
            <person name="Birol I."/>
            <person name="Holt R.A."/>
            <person name="Marra M.A."/>
            <person name="Hamelin R.C."/>
            <person name="Hirst M."/>
            <person name="Jones S.J.M."/>
            <person name="Bohlmann J."/>
            <person name="Breuil C."/>
        </authorList>
    </citation>
    <scope>NUCLEOTIDE SEQUENCE [LARGE SCALE GENOMIC DNA]</scope>
    <source>
        <strain evidence="12">kw1407 / UAMH 11150</strain>
    </source>
</reference>
<feature type="domain" description="Sugar phosphate transporter" evidence="10">
    <location>
        <begin position="197"/>
        <end position="531"/>
    </location>
</feature>
<keyword evidence="12" id="KW-1185">Reference proteome</keyword>
<feature type="transmembrane region" description="Helical" evidence="9">
    <location>
        <begin position="419"/>
        <end position="437"/>
    </location>
</feature>
<feature type="compositionally biased region" description="Basic and acidic residues" evidence="8">
    <location>
        <begin position="74"/>
        <end position="83"/>
    </location>
</feature>
<feature type="compositionally biased region" description="Acidic residues" evidence="8">
    <location>
        <begin position="584"/>
        <end position="594"/>
    </location>
</feature>
<keyword evidence="6 9" id="KW-1133">Transmembrane helix</keyword>
<feature type="compositionally biased region" description="Low complexity" evidence="8">
    <location>
        <begin position="259"/>
        <end position="272"/>
    </location>
</feature>
<sequence length="614" mass="66134">MPSPKRVSTWRPAVAALPASIPSVSVTPSPDTLVRPSADIEMGSVVPPGHRRRRSSAANGAASQVSVSHLGHLNGERGTRPRGESLPGGSSIIAVPEHAPGGSSGTGDDDNDDSTWDDAWDDGFDDLDEEAGLTAPERRRRAEVRRQRTQLDQRVVPGASIEAGHIVDDGNGPAVPISEDERKLADKAVVRRLVIDGTLIGLWYLFSLSISLYNKWMFGGQNLNFPFPLFTTCIHMLVQFTLSSTVLYFVPSLRPGAGSSSNNSSSSNNDGSYNDDDDEDDDVYKPQHEAEPRPTLMTKMFYLTRIGPCGAATGLDIGLGNTSLKFITLTFYTMCKSSSLAFVLLFAFAFRLETPTLRLVAIIATMTAGVVMMVAGEVEFKLGGFLLVISAAFFSGFRWALTQIMLLRHPATSNPFSSIFYLAPVMFATLFVLAVPTEGLGALSAGFGTLVDKFGPLRAPALVLFPGTIAFLMTASEFALLQRTSVVTLSIAGIFKEVVTIATSTLVYHDTLTTVNILGLVVTMTAIIAYNYINITKMRQQAQQHVHQERRRSSSFGSDSSSVHYYPSLAPVSSSSPAMAATGDDSDVEVEAEAENAGLLRKHTPSRQAGELLR</sequence>
<dbReference type="OrthoDB" id="18894at2759"/>
<dbReference type="InterPro" id="IPR004853">
    <property type="entry name" value="Sugar_P_trans_dom"/>
</dbReference>
<feature type="transmembrane region" description="Helical" evidence="9">
    <location>
        <begin position="357"/>
        <end position="376"/>
    </location>
</feature>
<evidence type="ECO:0000256" key="2">
    <source>
        <dbReference type="ARBA" id="ARBA00004477"/>
    </source>
</evidence>
<evidence type="ECO:0000256" key="8">
    <source>
        <dbReference type="SAM" id="MobiDB-lite"/>
    </source>
</evidence>
<feature type="region of interest" description="Disordered" evidence="8">
    <location>
        <begin position="21"/>
        <end position="146"/>
    </location>
</feature>
<feature type="transmembrane region" description="Helical" evidence="9">
    <location>
        <begin position="302"/>
        <end position="320"/>
    </location>
</feature>
<keyword evidence="7 9" id="KW-0472">Membrane</keyword>
<dbReference type="STRING" id="655863.F0XDA6"/>
<evidence type="ECO:0000256" key="4">
    <source>
        <dbReference type="ARBA" id="ARBA00011182"/>
    </source>
</evidence>
<comment type="subcellular location">
    <subcellularLocation>
        <location evidence="2">Endoplasmic reticulum membrane</location>
        <topology evidence="2">Multi-pass membrane protein</topology>
    </subcellularLocation>
</comment>
<feature type="transmembrane region" description="Helical" evidence="9">
    <location>
        <begin position="457"/>
        <end position="474"/>
    </location>
</feature>
<evidence type="ECO:0000256" key="3">
    <source>
        <dbReference type="ARBA" id="ARBA00010425"/>
    </source>
</evidence>
<feature type="transmembrane region" description="Helical" evidence="9">
    <location>
        <begin position="326"/>
        <end position="350"/>
    </location>
</feature>
<dbReference type="GO" id="GO:0005789">
    <property type="term" value="C:endoplasmic reticulum membrane"/>
    <property type="evidence" value="ECO:0007669"/>
    <property type="project" value="UniProtKB-SubCell"/>
</dbReference>
<feature type="transmembrane region" description="Helical" evidence="9">
    <location>
        <begin position="514"/>
        <end position="533"/>
    </location>
</feature>
<dbReference type="FunCoup" id="F0XDA6">
    <property type="interactions" value="624"/>
</dbReference>
<accession>F0XDA6</accession>
<name>F0XDA6_GROCL</name>
<evidence type="ECO:0000313" key="11">
    <source>
        <dbReference type="EMBL" id="EFX04821.1"/>
    </source>
</evidence>
<feature type="compositionally biased region" description="Acidic residues" evidence="8">
    <location>
        <begin position="107"/>
        <end position="131"/>
    </location>
</feature>
<feature type="compositionally biased region" description="Low complexity" evidence="8">
    <location>
        <begin position="567"/>
        <end position="581"/>
    </location>
</feature>